<evidence type="ECO:0000313" key="6">
    <source>
        <dbReference type="Proteomes" id="UP000324479"/>
    </source>
</evidence>
<dbReference type="SMART" id="SM00382">
    <property type="entry name" value="AAA"/>
    <property type="match status" value="1"/>
</dbReference>
<dbReference type="GO" id="GO:0016887">
    <property type="term" value="F:ATP hydrolysis activity"/>
    <property type="evidence" value="ECO:0007669"/>
    <property type="project" value="InterPro"/>
</dbReference>
<dbReference type="InterPro" id="IPR027417">
    <property type="entry name" value="P-loop_NTPase"/>
</dbReference>
<proteinExistence type="predicted"/>
<dbReference type="AlphaFoldDB" id="A0A5M6DPH3"/>
<keyword evidence="3 5" id="KW-0067">ATP-binding</keyword>
<dbReference type="InterPro" id="IPR003439">
    <property type="entry name" value="ABC_transporter-like_ATP-bd"/>
</dbReference>
<dbReference type="EMBL" id="VWOX01000001">
    <property type="protein sequence ID" value="KAA5547355.1"/>
    <property type="molecule type" value="Genomic_DNA"/>
</dbReference>
<organism evidence="5 6">
    <name type="scientific">Roseiconus nitratireducens</name>
    <dbReference type="NCBI Taxonomy" id="2605748"/>
    <lineage>
        <taxon>Bacteria</taxon>
        <taxon>Pseudomonadati</taxon>
        <taxon>Planctomycetota</taxon>
        <taxon>Planctomycetia</taxon>
        <taxon>Pirellulales</taxon>
        <taxon>Pirellulaceae</taxon>
        <taxon>Roseiconus</taxon>
    </lineage>
</organism>
<sequence length="260" mass="27989">MSAASSIECCSVGVAFGRNDFAVSDLTLHVGGGEIISLIGPSGCGKTTLLRAIAGLQPMTVGRVEMNPPADTSRGQIGFVFQQPSLLPWATALENVQLPLDIIGRGQPQERRRAALDALRSVKLADAGEKRPHELSGGMQMRTSIARALVTDPSVLLLDEPFAALDDMLRGELGELLLSLWDQRRFTAVMVTHNIAESILLSRRIAVMRGGILESVLENPIPWPRDQSQMRTAEFAAFFGVVSDHLRGAVDNPGRTPDGV</sequence>
<evidence type="ECO:0000256" key="3">
    <source>
        <dbReference type="ARBA" id="ARBA00022840"/>
    </source>
</evidence>
<feature type="domain" description="ABC transporter" evidence="4">
    <location>
        <begin position="7"/>
        <end position="235"/>
    </location>
</feature>
<protein>
    <submittedName>
        <fullName evidence="5">ABC transporter ATP-binding protein</fullName>
    </submittedName>
</protein>
<dbReference type="Pfam" id="PF00005">
    <property type="entry name" value="ABC_tran"/>
    <property type="match status" value="1"/>
</dbReference>
<dbReference type="InterPro" id="IPR050166">
    <property type="entry name" value="ABC_transporter_ATP-bind"/>
</dbReference>
<evidence type="ECO:0000256" key="2">
    <source>
        <dbReference type="ARBA" id="ARBA00022741"/>
    </source>
</evidence>
<dbReference type="PANTHER" id="PTHR42788:SF20">
    <property type="entry name" value="ABC TRANSPORTER ATP-BINDING PROTEIN"/>
    <property type="match status" value="1"/>
</dbReference>
<evidence type="ECO:0000313" key="5">
    <source>
        <dbReference type="EMBL" id="KAA5547355.1"/>
    </source>
</evidence>
<dbReference type="InterPro" id="IPR003593">
    <property type="entry name" value="AAA+_ATPase"/>
</dbReference>
<keyword evidence="6" id="KW-1185">Reference proteome</keyword>
<evidence type="ECO:0000259" key="4">
    <source>
        <dbReference type="PROSITE" id="PS50893"/>
    </source>
</evidence>
<accession>A0A5M6DPH3</accession>
<dbReference type="GO" id="GO:0005524">
    <property type="term" value="F:ATP binding"/>
    <property type="evidence" value="ECO:0007669"/>
    <property type="project" value="UniProtKB-KW"/>
</dbReference>
<dbReference type="Proteomes" id="UP000324479">
    <property type="component" value="Unassembled WGS sequence"/>
</dbReference>
<comment type="caution">
    <text evidence="5">The sequence shown here is derived from an EMBL/GenBank/DDBJ whole genome shotgun (WGS) entry which is preliminary data.</text>
</comment>
<keyword evidence="1" id="KW-0813">Transport</keyword>
<dbReference type="SUPFAM" id="SSF52540">
    <property type="entry name" value="P-loop containing nucleoside triphosphate hydrolases"/>
    <property type="match status" value="1"/>
</dbReference>
<evidence type="ECO:0000256" key="1">
    <source>
        <dbReference type="ARBA" id="ARBA00022448"/>
    </source>
</evidence>
<gene>
    <name evidence="5" type="ORF">FYK55_01845</name>
</gene>
<dbReference type="Gene3D" id="3.40.50.300">
    <property type="entry name" value="P-loop containing nucleotide triphosphate hydrolases"/>
    <property type="match status" value="1"/>
</dbReference>
<reference evidence="5 6" key="1">
    <citation type="submission" date="2019-08" db="EMBL/GenBank/DDBJ databases">
        <authorList>
            <person name="Dhanesh K."/>
            <person name="Kumar G."/>
            <person name="Sasikala C."/>
            <person name="Venkata Ramana C."/>
        </authorList>
    </citation>
    <scope>NUCLEOTIDE SEQUENCE [LARGE SCALE GENOMIC DNA]</scope>
    <source>
        <strain evidence="5 6">JC645</strain>
    </source>
</reference>
<dbReference type="PANTHER" id="PTHR42788">
    <property type="entry name" value="TAURINE IMPORT ATP-BINDING PROTEIN-RELATED"/>
    <property type="match status" value="1"/>
</dbReference>
<dbReference type="PROSITE" id="PS50893">
    <property type="entry name" value="ABC_TRANSPORTER_2"/>
    <property type="match status" value="1"/>
</dbReference>
<keyword evidence="2" id="KW-0547">Nucleotide-binding</keyword>
<name>A0A5M6DPH3_9BACT</name>